<proteinExistence type="predicted"/>
<sequence length="149" mass="17588">MTLVFDLYTLTKGEVQYEIIVRGESLNGSETLDQLRAILKNIKDKESIKLTSIQLPELDEEIEIIEQGLRTLAELRQNVNTDSTYTRQLETRLQHYKKRVENIPRGTDTQQQKLIEMSNRLDNLFEEYKTYREPKTYLHGHAYRDPKVT</sequence>
<organism evidence="1">
    <name type="scientific">Cacopsylla melanoneura</name>
    <dbReference type="NCBI Taxonomy" id="428564"/>
    <lineage>
        <taxon>Eukaryota</taxon>
        <taxon>Metazoa</taxon>
        <taxon>Ecdysozoa</taxon>
        <taxon>Arthropoda</taxon>
        <taxon>Hexapoda</taxon>
        <taxon>Insecta</taxon>
        <taxon>Pterygota</taxon>
        <taxon>Neoptera</taxon>
        <taxon>Paraneoptera</taxon>
        <taxon>Hemiptera</taxon>
        <taxon>Sternorrhyncha</taxon>
        <taxon>Psylloidea</taxon>
        <taxon>Psyllidae</taxon>
        <taxon>Psyllinae</taxon>
        <taxon>Cacopsylla</taxon>
    </lineage>
</organism>
<protein>
    <submittedName>
        <fullName evidence="1">Uncharacterized protein</fullName>
    </submittedName>
</protein>
<dbReference type="AlphaFoldDB" id="A0A8D8Z7I3"/>
<evidence type="ECO:0000313" key="1">
    <source>
        <dbReference type="EMBL" id="CAG6742448.1"/>
    </source>
</evidence>
<name>A0A8D8Z7I3_9HEMI</name>
<dbReference type="EMBL" id="HBUF01435624">
    <property type="protein sequence ID" value="CAG6742447.1"/>
    <property type="molecule type" value="Transcribed_RNA"/>
</dbReference>
<dbReference type="EMBL" id="HBUF01435625">
    <property type="protein sequence ID" value="CAG6742448.1"/>
    <property type="molecule type" value="Transcribed_RNA"/>
</dbReference>
<reference evidence="1" key="1">
    <citation type="submission" date="2021-05" db="EMBL/GenBank/DDBJ databases">
        <authorList>
            <person name="Alioto T."/>
            <person name="Alioto T."/>
            <person name="Gomez Garrido J."/>
        </authorList>
    </citation>
    <scope>NUCLEOTIDE SEQUENCE</scope>
</reference>
<accession>A0A8D8Z7I3</accession>